<protein>
    <recommendedName>
        <fullName evidence="3">Amine oxidase domain-containing protein</fullName>
    </recommendedName>
</protein>
<dbReference type="InterPro" id="IPR050281">
    <property type="entry name" value="Flavin_monoamine_oxidase"/>
</dbReference>
<dbReference type="GO" id="GO:0006598">
    <property type="term" value="P:polyamine catabolic process"/>
    <property type="evidence" value="ECO:0007669"/>
    <property type="project" value="TreeGrafter"/>
</dbReference>
<dbReference type="InterPro" id="IPR002937">
    <property type="entry name" value="Amino_oxidase"/>
</dbReference>
<dbReference type="STRING" id="69332.A0A388MEL9"/>
<dbReference type="InterPro" id="IPR036188">
    <property type="entry name" value="FAD/NAD-bd_sf"/>
</dbReference>
<reference evidence="4 5" key="1">
    <citation type="journal article" date="2018" name="Cell">
        <title>The Chara Genome: Secondary Complexity and Implications for Plant Terrestrialization.</title>
        <authorList>
            <person name="Nishiyama T."/>
            <person name="Sakayama H."/>
            <person name="Vries J.D."/>
            <person name="Buschmann H."/>
            <person name="Saint-Marcoux D."/>
            <person name="Ullrich K.K."/>
            <person name="Haas F.B."/>
            <person name="Vanderstraeten L."/>
            <person name="Becker D."/>
            <person name="Lang D."/>
            <person name="Vosolsobe S."/>
            <person name="Rombauts S."/>
            <person name="Wilhelmsson P.K.I."/>
            <person name="Janitza P."/>
            <person name="Kern R."/>
            <person name="Heyl A."/>
            <person name="Rumpler F."/>
            <person name="Villalobos L.I.A.C."/>
            <person name="Clay J.M."/>
            <person name="Skokan R."/>
            <person name="Toyoda A."/>
            <person name="Suzuki Y."/>
            <person name="Kagoshima H."/>
            <person name="Schijlen E."/>
            <person name="Tajeshwar N."/>
            <person name="Catarino B."/>
            <person name="Hetherington A.J."/>
            <person name="Saltykova A."/>
            <person name="Bonnot C."/>
            <person name="Breuninger H."/>
            <person name="Symeonidi A."/>
            <person name="Radhakrishnan G.V."/>
            <person name="Van Nieuwerburgh F."/>
            <person name="Deforce D."/>
            <person name="Chang C."/>
            <person name="Karol K.G."/>
            <person name="Hedrich R."/>
            <person name="Ulvskov P."/>
            <person name="Glockner G."/>
            <person name="Delwiche C.F."/>
            <person name="Petrasek J."/>
            <person name="Van de Peer Y."/>
            <person name="Friml J."/>
            <person name="Beilby M."/>
            <person name="Dolan L."/>
            <person name="Kohara Y."/>
            <person name="Sugano S."/>
            <person name="Fujiyama A."/>
            <person name="Delaux P.-M."/>
            <person name="Quint M."/>
            <person name="TheiBen G."/>
            <person name="Hagemann M."/>
            <person name="Harholt J."/>
            <person name="Dunand C."/>
            <person name="Zachgo S."/>
            <person name="Langdale J."/>
            <person name="Maumus F."/>
            <person name="Straeten D.V.D."/>
            <person name="Gould S.B."/>
            <person name="Rensing S.A."/>
        </authorList>
    </citation>
    <scope>NUCLEOTIDE SEQUENCE [LARGE SCALE GENOMIC DNA]</scope>
    <source>
        <strain evidence="4 5">S276</strain>
    </source>
</reference>
<evidence type="ECO:0000313" key="4">
    <source>
        <dbReference type="EMBL" id="GBG93018.1"/>
    </source>
</evidence>
<evidence type="ECO:0000259" key="3">
    <source>
        <dbReference type="Pfam" id="PF01593"/>
    </source>
</evidence>
<evidence type="ECO:0000256" key="1">
    <source>
        <dbReference type="ARBA" id="ARBA00005995"/>
    </source>
</evidence>
<keyword evidence="5" id="KW-1185">Reference proteome</keyword>
<dbReference type="GO" id="GO:0046592">
    <property type="term" value="F:polyamine oxidase activity"/>
    <property type="evidence" value="ECO:0007669"/>
    <property type="project" value="TreeGrafter"/>
</dbReference>
<evidence type="ECO:0000256" key="2">
    <source>
        <dbReference type="ARBA" id="ARBA00023002"/>
    </source>
</evidence>
<dbReference type="Pfam" id="PF01593">
    <property type="entry name" value="Amino_oxidase"/>
    <property type="match status" value="1"/>
</dbReference>
<accession>A0A388MEL9</accession>
<dbReference type="SUPFAM" id="SSF51905">
    <property type="entry name" value="FAD/NAD(P)-binding domain"/>
    <property type="match status" value="1"/>
</dbReference>
<comment type="caution">
    <text evidence="4">The sequence shown here is derived from an EMBL/GenBank/DDBJ whole genome shotgun (WGS) entry which is preliminary data.</text>
</comment>
<keyword evidence="2" id="KW-0560">Oxidoreductase</keyword>
<organism evidence="4 5">
    <name type="scientific">Chara braunii</name>
    <name type="common">Braun's stonewort</name>
    <dbReference type="NCBI Taxonomy" id="69332"/>
    <lineage>
        <taxon>Eukaryota</taxon>
        <taxon>Viridiplantae</taxon>
        <taxon>Streptophyta</taxon>
        <taxon>Charophyceae</taxon>
        <taxon>Charales</taxon>
        <taxon>Characeae</taxon>
        <taxon>Chara</taxon>
    </lineage>
</organism>
<proteinExistence type="inferred from homology"/>
<sequence length="385" mass="42870">FALFDENGLQVDRATVSEVERTFELVLEETKIVRNEFEEDKSVAEAMALVFERRPELRSEGLAMAVLQWYICRFEGWFAADINAISAQLWDMEALTEGGHGLLVNGYEPILDALSEGLDIRLNHRVSEIRWLRYGGVQVVTEDMGSFVADAAIITVPIGVLQAKRITFNPSLPDWKQMAIDATAVGNENKVALLFEKPFWPNVEFLGIVAPTPYECSYFLNWHKATGNPVLVFMPAGSLANDLEMLPDEKVVEFVMSKLRCMFPKAPVTDPLQYRVTRWGTDEDSLGCYSYDKVGLSETNMEALGQSVGPLFFAGEAMSDFMGTVHGAFSSGIRAAEECRARCAEKYMALQLALPMTAASEMDNLKDKRATKHLPPLMVSRLAVA</sequence>
<feature type="domain" description="Amine oxidase" evidence="3">
    <location>
        <begin position="27"/>
        <end position="339"/>
    </location>
</feature>
<dbReference type="PANTHER" id="PTHR10742:SF386">
    <property type="entry name" value="LYSINE-SPECIFIC HISTONE DEMETHYLASE 1A"/>
    <property type="match status" value="1"/>
</dbReference>
<dbReference type="Proteomes" id="UP000265515">
    <property type="component" value="Unassembled WGS sequence"/>
</dbReference>
<dbReference type="Gene3D" id="3.50.50.60">
    <property type="entry name" value="FAD/NAD(P)-binding domain"/>
    <property type="match status" value="1"/>
</dbReference>
<dbReference type="SUPFAM" id="SSF54373">
    <property type="entry name" value="FAD-linked reductases, C-terminal domain"/>
    <property type="match status" value="1"/>
</dbReference>
<dbReference type="OMA" id="RVYPFEY"/>
<dbReference type="OrthoDB" id="5046242at2759"/>
<feature type="non-terminal residue" evidence="4">
    <location>
        <position position="1"/>
    </location>
</feature>
<dbReference type="EMBL" id="BFEA01001201">
    <property type="protein sequence ID" value="GBG93018.1"/>
    <property type="molecule type" value="Genomic_DNA"/>
</dbReference>
<comment type="similarity">
    <text evidence="1">Belongs to the flavin monoamine oxidase family.</text>
</comment>
<gene>
    <name evidence="4" type="ORF">CBR_g58179</name>
</gene>
<dbReference type="PANTHER" id="PTHR10742">
    <property type="entry name" value="FLAVIN MONOAMINE OXIDASE"/>
    <property type="match status" value="1"/>
</dbReference>
<name>A0A388MEL9_CHABU</name>
<dbReference type="Gramene" id="GBG93018">
    <property type="protein sequence ID" value="GBG93018"/>
    <property type="gene ID" value="CBR_g58179"/>
</dbReference>
<dbReference type="AlphaFoldDB" id="A0A388MEL9"/>
<evidence type="ECO:0000313" key="5">
    <source>
        <dbReference type="Proteomes" id="UP000265515"/>
    </source>
</evidence>